<keyword evidence="2" id="KW-0238">DNA-binding</keyword>
<protein>
    <submittedName>
        <fullName evidence="5">AraC family transcriptional regulator</fullName>
    </submittedName>
</protein>
<dbReference type="SMART" id="SM00342">
    <property type="entry name" value="HTH_ARAC"/>
    <property type="match status" value="1"/>
</dbReference>
<evidence type="ECO:0000313" key="5">
    <source>
        <dbReference type="EMBL" id="MCI5755324.1"/>
    </source>
</evidence>
<dbReference type="PANTHER" id="PTHR43280:SF2">
    <property type="entry name" value="HTH-TYPE TRANSCRIPTIONAL REGULATOR EXSA"/>
    <property type="match status" value="1"/>
</dbReference>
<reference evidence="5 6" key="1">
    <citation type="submission" date="2022-03" db="EMBL/GenBank/DDBJ databases">
        <title>Metagenome-assembled genomes from swine fecal metagenomes.</title>
        <authorList>
            <person name="Holman D.B."/>
            <person name="Kommadath A."/>
        </authorList>
    </citation>
    <scope>NUCLEOTIDE SEQUENCE [LARGE SCALE GENOMIC DNA]</scope>
    <source>
        <strain evidence="5">SUG147</strain>
    </source>
</reference>
<dbReference type="InterPro" id="IPR037923">
    <property type="entry name" value="HTH-like"/>
</dbReference>
<dbReference type="SUPFAM" id="SSF51215">
    <property type="entry name" value="Regulatory protein AraC"/>
    <property type="match status" value="1"/>
</dbReference>
<dbReference type="Pfam" id="PF02311">
    <property type="entry name" value="AraC_binding"/>
    <property type="match status" value="1"/>
</dbReference>
<dbReference type="PROSITE" id="PS01124">
    <property type="entry name" value="HTH_ARAC_FAMILY_2"/>
    <property type="match status" value="1"/>
</dbReference>
<comment type="caution">
    <text evidence="5">The sequence shown here is derived from an EMBL/GenBank/DDBJ whole genome shotgun (WGS) entry which is preliminary data.</text>
</comment>
<organism evidence="5 6">
    <name type="scientific">Candidatus Colimorpha enterica</name>
    <dbReference type="NCBI Taxonomy" id="3083063"/>
    <lineage>
        <taxon>Bacteria</taxon>
        <taxon>Pseudomonadati</taxon>
        <taxon>Bacteroidota</taxon>
        <taxon>Bacteroidia</taxon>
        <taxon>Bacteroidales</taxon>
        <taxon>Candidatus Colimorpha</taxon>
    </lineage>
</organism>
<dbReference type="InterPro" id="IPR003313">
    <property type="entry name" value="AraC-bd"/>
</dbReference>
<dbReference type="Gene3D" id="2.60.120.280">
    <property type="entry name" value="Regulatory protein AraC"/>
    <property type="match status" value="1"/>
</dbReference>
<keyword evidence="1" id="KW-0805">Transcription regulation</keyword>
<evidence type="ECO:0000313" key="6">
    <source>
        <dbReference type="Proteomes" id="UP001139365"/>
    </source>
</evidence>
<evidence type="ECO:0000256" key="1">
    <source>
        <dbReference type="ARBA" id="ARBA00023015"/>
    </source>
</evidence>
<dbReference type="Proteomes" id="UP001139365">
    <property type="component" value="Unassembled WGS sequence"/>
</dbReference>
<sequence>MRFIDMHEEFAYYSPYENMFRLTPEDIKPFNVQLAGMAFCDETYIIYRPDSPIWCFEYIIEGKGYLTQDSEHFIARKGDVYILRKNATHYYYSDADDPWIKIFFCIYGDLADRMIEGFGMTPLYLIENVCILDLFREFNETAKSSRSIDEMNDRCCIVFLKILQRLRLHISRAAENDSIAARLRREIDNIVDFSVEKSGFDSIIARTGCSKAHAIRVFRAEYSVTPYQYILQKKIALAKMMLTNSFLSVGEITEKLDFCDTHHFSSTFSRMTGDSPTAYRKKFRPQVPPEMKQ</sequence>
<dbReference type="InterPro" id="IPR018060">
    <property type="entry name" value="HTH_AraC"/>
</dbReference>
<dbReference type="SUPFAM" id="SSF46689">
    <property type="entry name" value="Homeodomain-like"/>
    <property type="match status" value="1"/>
</dbReference>
<dbReference type="GO" id="GO:0003700">
    <property type="term" value="F:DNA-binding transcription factor activity"/>
    <property type="evidence" value="ECO:0007669"/>
    <property type="project" value="InterPro"/>
</dbReference>
<proteinExistence type="predicted"/>
<accession>A0AAE3K195</accession>
<feature type="domain" description="HTH araC/xylS-type" evidence="4">
    <location>
        <begin position="185"/>
        <end position="282"/>
    </location>
</feature>
<evidence type="ECO:0000259" key="4">
    <source>
        <dbReference type="PROSITE" id="PS01124"/>
    </source>
</evidence>
<dbReference type="Gene3D" id="1.10.10.60">
    <property type="entry name" value="Homeodomain-like"/>
    <property type="match status" value="2"/>
</dbReference>
<dbReference type="PANTHER" id="PTHR43280">
    <property type="entry name" value="ARAC-FAMILY TRANSCRIPTIONAL REGULATOR"/>
    <property type="match status" value="1"/>
</dbReference>
<dbReference type="Pfam" id="PF12833">
    <property type="entry name" value="HTH_18"/>
    <property type="match status" value="1"/>
</dbReference>
<dbReference type="AlphaFoldDB" id="A0AAE3K195"/>
<dbReference type="GO" id="GO:0043565">
    <property type="term" value="F:sequence-specific DNA binding"/>
    <property type="evidence" value="ECO:0007669"/>
    <property type="project" value="InterPro"/>
</dbReference>
<keyword evidence="3" id="KW-0804">Transcription</keyword>
<evidence type="ECO:0000256" key="2">
    <source>
        <dbReference type="ARBA" id="ARBA00023125"/>
    </source>
</evidence>
<evidence type="ECO:0000256" key="3">
    <source>
        <dbReference type="ARBA" id="ARBA00023163"/>
    </source>
</evidence>
<name>A0AAE3K195_9BACT</name>
<gene>
    <name evidence="5" type="ORF">MR241_03400</name>
</gene>
<dbReference type="EMBL" id="JALEMU010000054">
    <property type="protein sequence ID" value="MCI5755324.1"/>
    <property type="molecule type" value="Genomic_DNA"/>
</dbReference>
<dbReference type="InterPro" id="IPR009057">
    <property type="entry name" value="Homeodomain-like_sf"/>
</dbReference>